<dbReference type="InterPro" id="IPR022656">
    <property type="entry name" value="XPA_C"/>
</dbReference>
<organism evidence="5 6">
    <name type="scientific">Intoshia linei</name>
    <dbReference type="NCBI Taxonomy" id="1819745"/>
    <lineage>
        <taxon>Eukaryota</taxon>
        <taxon>Metazoa</taxon>
        <taxon>Spiralia</taxon>
        <taxon>Lophotrochozoa</taxon>
        <taxon>Mesozoa</taxon>
        <taxon>Orthonectida</taxon>
        <taxon>Rhopaluridae</taxon>
        <taxon>Intoshia</taxon>
    </lineage>
</organism>
<dbReference type="NCBIfam" id="TIGR00598">
    <property type="entry name" value="rad14"/>
    <property type="match status" value="1"/>
</dbReference>
<proteinExistence type="predicted"/>
<dbReference type="Pfam" id="PF05181">
    <property type="entry name" value="XPA_C"/>
    <property type="match status" value="1"/>
</dbReference>
<evidence type="ECO:0000256" key="3">
    <source>
        <dbReference type="ARBA" id="ARBA00023242"/>
    </source>
</evidence>
<keyword evidence="2" id="KW-0862">Zinc</keyword>
<evidence type="ECO:0000259" key="4">
    <source>
        <dbReference type="Pfam" id="PF05181"/>
    </source>
</evidence>
<sequence>MKNVVNIDDDSGSGFFHEKKKENCEIIREIVKCMECHKNFHLPQFYHAFGIEICFSCSSKIDKYKCITRTDCKKKYLLKDSDLDNNEPLNFMLKNTFRQIRNKKVKISIKLYLKSQVVEKSLKIWGSLDKIEEIKLINRDKLSARNTKKFEKEIKNMRFKTNQIPFKISEPHHHNFEILNDKNATGTKRCIICEKIVEYEIL</sequence>
<keyword evidence="3" id="KW-0539">Nucleus</keyword>
<name>A0A177B6Z3_9BILA</name>
<gene>
    <name evidence="5" type="ORF">A3Q56_02776</name>
</gene>
<dbReference type="PANTHER" id="PTHR10142:SF0">
    <property type="entry name" value="DNA REPAIR PROTEIN COMPLEMENTING XP-A CELLS"/>
    <property type="match status" value="1"/>
</dbReference>
<evidence type="ECO:0000313" key="5">
    <source>
        <dbReference type="EMBL" id="OAF69462.1"/>
    </source>
</evidence>
<evidence type="ECO:0000256" key="1">
    <source>
        <dbReference type="ARBA" id="ARBA00004123"/>
    </source>
</evidence>
<dbReference type="GO" id="GO:0000715">
    <property type="term" value="P:nucleotide-excision repair, DNA damage recognition"/>
    <property type="evidence" value="ECO:0007669"/>
    <property type="project" value="TreeGrafter"/>
</dbReference>
<dbReference type="GO" id="GO:0070914">
    <property type="term" value="P:UV-damage excision repair"/>
    <property type="evidence" value="ECO:0007669"/>
    <property type="project" value="TreeGrafter"/>
</dbReference>
<keyword evidence="6" id="KW-1185">Reference proteome</keyword>
<feature type="domain" description="XPA C-terminal" evidence="4">
    <location>
        <begin position="63"/>
        <end position="117"/>
    </location>
</feature>
<protein>
    <submittedName>
        <fullName evidence="5">DNA repair protein</fullName>
    </submittedName>
</protein>
<dbReference type="InterPro" id="IPR000465">
    <property type="entry name" value="XPA/RAD14"/>
</dbReference>
<dbReference type="SUPFAM" id="SSF46955">
    <property type="entry name" value="Putative DNA-binding domain"/>
    <property type="match status" value="1"/>
</dbReference>
<dbReference type="Proteomes" id="UP000078046">
    <property type="component" value="Unassembled WGS sequence"/>
</dbReference>
<dbReference type="PANTHER" id="PTHR10142">
    <property type="entry name" value="DNA REPAIR PROTEIN COMPLEMENTING XP-A CELLS"/>
    <property type="match status" value="1"/>
</dbReference>
<dbReference type="Gene3D" id="3.90.530.10">
    <property type="entry name" value="XPA C-terminal domain"/>
    <property type="match status" value="1"/>
</dbReference>
<dbReference type="GO" id="GO:0006284">
    <property type="term" value="P:base-excision repair"/>
    <property type="evidence" value="ECO:0007669"/>
    <property type="project" value="TreeGrafter"/>
</dbReference>
<dbReference type="InterPro" id="IPR037129">
    <property type="entry name" value="XPA_sf"/>
</dbReference>
<dbReference type="EMBL" id="LWCA01000278">
    <property type="protein sequence ID" value="OAF69462.1"/>
    <property type="molecule type" value="Genomic_DNA"/>
</dbReference>
<comment type="subcellular location">
    <subcellularLocation>
        <location evidence="1">Nucleus</location>
    </subcellularLocation>
</comment>
<evidence type="ECO:0000256" key="2">
    <source>
        <dbReference type="ARBA" id="ARBA00022833"/>
    </source>
</evidence>
<accession>A0A177B6Z3</accession>
<dbReference type="InterPro" id="IPR009061">
    <property type="entry name" value="DNA-bd_dom_put_sf"/>
</dbReference>
<dbReference type="GO" id="GO:1901255">
    <property type="term" value="P:nucleotide-excision repair involved in interstrand cross-link repair"/>
    <property type="evidence" value="ECO:0007669"/>
    <property type="project" value="TreeGrafter"/>
</dbReference>
<dbReference type="GO" id="GO:0000110">
    <property type="term" value="C:nucleotide-excision repair factor 1 complex"/>
    <property type="evidence" value="ECO:0007669"/>
    <property type="project" value="TreeGrafter"/>
</dbReference>
<dbReference type="GO" id="GO:0003684">
    <property type="term" value="F:damaged DNA binding"/>
    <property type="evidence" value="ECO:0007669"/>
    <property type="project" value="InterPro"/>
</dbReference>
<dbReference type="OrthoDB" id="68328at2759"/>
<dbReference type="AlphaFoldDB" id="A0A177B6Z3"/>
<comment type="caution">
    <text evidence="5">The sequence shown here is derived from an EMBL/GenBank/DDBJ whole genome shotgun (WGS) entry which is preliminary data.</text>
</comment>
<reference evidence="5 6" key="1">
    <citation type="submission" date="2016-04" db="EMBL/GenBank/DDBJ databases">
        <title>The genome of Intoshia linei affirms orthonectids as highly simplified spiralians.</title>
        <authorList>
            <person name="Mikhailov K.V."/>
            <person name="Slusarev G.S."/>
            <person name="Nikitin M.A."/>
            <person name="Logacheva M.D."/>
            <person name="Penin A."/>
            <person name="Aleoshin V."/>
            <person name="Panchin Y.V."/>
        </authorList>
    </citation>
    <scope>NUCLEOTIDE SEQUENCE [LARGE SCALE GENOMIC DNA]</scope>
    <source>
        <strain evidence="5">Intl2013</strain>
        <tissue evidence="5">Whole animal</tissue>
    </source>
</reference>
<evidence type="ECO:0000313" key="6">
    <source>
        <dbReference type="Proteomes" id="UP000078046"/>
    </source>
</evidence>